<evidence type="ECO:0000313" key="2">
    <source>
        <dbReference type="Proteomes" id="UP000729402"/>
    </source>
</evidence>
<comment type="caution">
    <text evidence="1">The sequence shown here is derived from an EMBL/GenBank/DDBJ whole genome shotgun (WGS) entry which is preliminary data.</text>
</comment>
<accession>A0A8J5TG78</accession>
<gene>
    <name evidence="1" type="ORF">GUJ93_ZPchr0006g42866</name>
</gene>
<protein>
    <submittedName>
        <fullName evidence="1">Uncharacterized protein</fullName>
    </submittedName>
</protein>
<sequence>MACLGGNGGSSAFIGKVGYDEFVQICCLKKKNLAFTLSRRQDSSKFHHGSISVITEPCKTAHIAAAKAAKDAGVLIFI</sequence>
<dbReference type="OrthoDB" id="415590at2759"/>
<reference evidence="1" key="2">
    <citation type="submission" date="2021-02" db="EMBL/GenBank/DDBJ databases">
        <authorList>
            <person name="Kimball J.A."/>
            <person name="Haas M.W."/>
            <person name="Macchietto M."/>
            <person name="Kono T."/>
            <person name="Duquette J."/>
            <person name="Shao M."/>
        </authorList>
    </citation>
    <scope>NUCLEOTIDE SEQUENCE</scope>
    <source>
        <tissue evidence="1">Fresh leaf tissue</tissue>
    </source>
</reference>
<dbReference type="EMBL" id="JAAALK010000283">
    <property type="protein sequence ID" value="KAG8076159.1"/>
    <property type="molecule type" value="Genomic_DNA"/>
</dbReference>
<dbReference type="EMBL" id="JAAALK010000283">
    <property type="protein sequence ID" value="KAG8076161.1"/>
    <property type="molecule type" value="Genomic_DNA"/>
</dbReference>
<reference evidence="1" key="1">
    <citation type="journal article" date="2021" name="bioRxiv">
        <title>Whole Genome Assembly and Annotation of Northern Wild Rice, Zizania palustris L., Supports a Whole Genome Duplication in the Zizania Genus.</title>
        <authorList>
            <person name="Haas M."/>
            <person name="Kono T."/>
            <person name="Macchietto M."/>
            <person name="Millas R."/>
            <person name="McGilp L."/>
            <person name="Shao M."/>
            <person name="Duquette J."/>
            <person name="Hirsch C.N."/>
            <person name="Kimball J."/>
        </authorList>
    </citation>
    <scope>NUCLEOTIDE SEQUENCE</scope>
    <source>
        <tissue evidence="1">Fresh leaf tissue</tissue>
    </source>
</reference>
<proteinExistence type="predicted"/>
<dbReference type="EMBL" id="JAAALK010000283">
    <property type="protein sequence ID" value="KAG8076160.1"/>
    <property type="molecule type" value="Genomic_DNA"/>
</dbReference>
<dbReference type="Proteomes" id="UP000729402">
    <property type="component" value="Unassembled WGS sequence"/>
</dbReference>
<name>A0A8J5TG78_ZIZPA</name>
<dbReference type="AlphaFoldDB" id="A0A8J5TG78"/>
<evidence type="ECO:0000313" key="1">
    <source>
        <dbReference type="EMBL" id="KAG8076161.1"/>
    </source>
</evidence>
<organism evidence="1 2">
    <name type="scientific">Zizania palustris</name>
    <name type="common">Northern wild rice</name>
    <dbReference type="NCBI Taxonomy" id="103762"/>
    <lineage>
        <taxon>Eukaryota</taxon>
        <taxon>Viridiplantae</taxon>
        <taxon>Streptophyta</taxon>
        <taxon>Embryophyta</taxon>
        <taxon>Tracheophyta</taxon>
        <taxon>Spermatophyta</taxon>
        <taxon>Magnoliopsida</taxon>
        <taxon>Liliopsida</taxon>
        <taxon>Poales</taxon>
        <taxon>Poaceae</taxon>
        <taxon>BOP clade</taxon>
        <taxon>Oryzoideae</taxon>
        <taxon>Oryzeae</taxon>
        <taxon>Zizaniinae</taxon>
        <taxon>Zizania</taxon>
    </lineage>
</organism>
<keyword evidence="2" id="KW-1185">Reference proteome</keyword>